<dbReference type="EMBL" id="CM037154">
    <property type="protein sequence ID" value="KAH7859718.1"/>
    <property type="molecule type" value="Genomic_DNA"/>
</dbReference>
<comment type="caution">
    <text evidence="1">The sequence shown here is derived from an EMBL/GenBank/DDBJ whole genome shotgun (WGS) entry which is preliminary data.</text>
</comment>
<sequence>MSTFQQLVHSFHLFFYAHEEDEIIPHLVSGRLQTVDPDAIQPYDKEKLPSRPVRISAWKLAKLDSNKAAKAGEKARASSSVLRLLLDITITMVTTFQVAI</sequence>
<protein>
    <submittedName>
        <fullName evidence="1">Uncharacterized protein</fullName>
    </submittedName>
</protein>
<organism evidence="1 2">
    <name type="scientific">Vaccinium darrowii</name>
    <dbReference type="NCBI Taxonomy" id="229202"/>
    <lineage>
        <taxon>Eukaryota</taxon>
        <taxon>Viridiplantae</taxon>
        <taxon>Streptophyta</taxon>
        <taxon>Embryophyta</taxon>
        <taxon>Tracheophyta</taxon>
        <taxon>Spermatophyta</taxon>
        <taxon>Magnoliopsida</taxon>
        <taxon>eudicotyledons</taxon>
        <taxon>Gunneridae</taxon>
        <taxon>Pentapetalae</taxon>
        <taxon>asterids</taxon>
        <taxon>Ericales</taxon>
        <taxon>Ericaceae</taxon>
        <taxon>Vaccinioideae</taxon>
        <taxon>Vaccinieae</taxon>
        <taxon>Vaccinium</taxon>
    </lineage>
</organism>
<keyword evidence="2" id="KW-1185">Reference proteome</keyword>
<gene>
    <name evidence="1" type="ORF">Vadar_004647</name>
</gene>
<dbReference type="Proteomes" id="UP000828048">
    <property type="component" value="Chromosome 4"/>
</dbReference>
<name>A0ACB7Z1M3_9ERIC</name>
<reference evidence="1 2" key="1">
    <citation type="journal article" date="2021" name="Hortic Res">
        <title>High-quality reference genome and annotation aids understanding of berry development for evergreen blueberry (Vaccinium darrowii).</title>
        <authorList>
            <person name="Yu J."/>
            <person name="Hulse-Kemp A.M."/>
            <person name="Babiker E."/>
            <person name="Staton M."/>
        </authorList>
    </citation>
    <scope>NUCLEOTIDE SEQUENCE [LARGE SCALE GENOMIC DNA]</scope>
    <source>
        <strain evidence="2">cv. NJ 8807/NJ 8810</strain>
        <tissue evidence="1">Young leaf</tissue>
    </source>
</reference>
<accession>A0ACB7Z1M3</accession>
<evidence type="ECO:0000313" key="2">
    <source>
        <dbReference type="Proteomes" id="UP000828048"/>
    </source>
</evidence>
<proteinExistence type="predicted"/>
<evidence type="ECO:0000313" key="1">
    <source>
        <dbReference type="EMBL" id="KAH7859718.1"/>
    </source>
</evidence>